<dbReference type="PANTHER" id="PTHR45766">
    <property type="entry name" value="DNA ANNEALING HELICASE AND ENDONUCLEASE ZRANB3 FAMILY MEMBER"/>
    <property type="match status" value="1"/>
</dbReference>
<evidence type="ECO:0000256" key="3">
    <source>
        <dbReference type="ARBA" id="ARBA00022806"/>
    </source>
</evidence>
<reference evidence="12" key="1">
    <citation type="journal article" date="2019" name="Int. J. Syst. Evol. Microbiol.">
        <title>The Global Catalogue of Microorganisms (GCM) 10K type strain sequencing project: providing services to taxonomists for standard genome sequencing and annotation.</title>
        <authorList>
            <consortium name="The Broad Institute Genomics Platform"/>
            <consortium name="The Broad Institute Genome Sequencing Center for Infectious Disease"/>
            <person name="Wu L."/>
            <person name="Ma J."/>
        </authorList>
    </citation>
    <scope>NUCLEOTIDE SEQUENCE [LARGE SCALE GENOMIC DNA]</scope>
    <source>
        <strain evidence="12">CGMCC 4.7106</strain>
    </source>
</reference>
<keyword evidence="7" id="KW-0010">Activator</keyword>
<dbReference type="Pfam" id="PF18337">
    <property type="entry name" value="Tudor_RapA"/>
    <property type="match status" value="1"/>
</dbReference>
<evidence type="ECO:0000256" key="6">
    <source>
        <dbReference type="ARBA" id="ARBA00023125"/>
    </source>
</evidence>
<evidence type="ECO:0000256" key="8">
    <source>
        <dbReference type="ARBA" id="ARBA00023163"/>
    </source>
</evidence>
<evidence type="ECO:0000259" key="9">
    <source>
        <dbReference type="PROSITE" id="PS51192"/>
    </source>
</evidence>
<accession>A0ABW5DC50</accession>
<keyword evidence="12" id="KW-1185">Reference proteome</keyword>
<feature type="domain" description="Helicase C-terminal" evidence="10">
    <location>
        <begin position="438"/>
        <end position="592"/>
    </location>
</feature>
<proteinExistence type="inferred from homology"/>
<name>A0ABW5DC50_9BACT</name>
<dbReference type="Pfam" id="PF18339">
    <property type="entry name" value="Tudor_1_RapA"/>
    <property type="match status" value="1"/>
</dbReference>
<dbReference type="Gene3D" id="3.30.360.80">
    <property type="match status" value="1"/>
</dbReference>
<dbReference type="PROSITE" id="PS51192">
    <property type="entry name" value="HELICASE_ATP_BIND_1"/>
    <property type="match status" value="1"/>
</dbReference>
<dbReference type="InterPro" id="IPR057342">
    <property type="entry name" value="DEXDc_RapA"/>
</dbReference>
<dbReference type="Gene3D" id="3.40.50.10810">
    <property type="entry name" value="Tandem AAA-ATPase domain"/>
    <property type="match status" value="1"/>
</dbReference>
<keyword evidence="5" id="KW-0805">Transcription regulation</keyword>
<sequence length="904" mass="100270">MIPGQRYISTSEPSLGLGHVLAEENGHVEICFPAAEDVRTYAAATAPLVRVQFAPGDEIEDQTGLKIVVEEITEENDLITYHGAGGSIHEADLLDSLSFIRPDKRLLAGLTDKPRDFDQRLEALRWNALIRRSPARGYTGARIDLIPHQLAIVAEVSNRLYPRVLLADEVGLGKTIEACLILHRLHLTGRANRILIVVPEPLVHQWFVELLRRFNLLFAIFDEDRCGAISPEDESSTTPPSNPFSESQLILCATDFLSENPTRAAQAAEAGFDLLIVDEAHHLEWSEEEASPAYETVETLAQGIPSLLLLTATPQQLGPEGHFARLRLLDPDRYSDLDEFLSETESYGPLATAVEALGNGNIPSNISDFTLSSPRAEAHLRALKKGDEASRALLISELIDSFGTGRVLFRNTRERLTGFPKRLPILHPLKKGTSPYSWLAELLRNLPETDKILLITNSPDAAITVQEKLLAEIHIESALFHEDLSMMQRDRNAAYFQEEDGARILICSEIGSEGRNFQFARHLVLFGLPRDPEVLEQRIGRLDRIGQTGDIHIHIPYGKGSRSELQARWLHEALDVFSEPLKGATTLATALLPQLDELAEASPTSKEFKKFLKDSAKLKSEVTHQLATGHDRLLELGAPPASQSAELLEAIEKADNDERFEKFAIRLFDHLGLDVSDLSERAFLFKRGQRQSDAFADVPEEGLSVSFDRTTSLSREDLSFLTFDHPVFRDALEQLLDGNSGNASFANLATGKGKSILLECAFVLEVIAPSRLHLDRFLPPTLLRVIVDHTGKAQTKAPPATLLKSGDPRRIVSQEAFRRDLFPTMLESAKGVATRASTKPVDTAKALASETIGNQIERLKDLATRNPHIPESEIETLQNTLDETLESLSHARVRLDSIRLIFCQ</sequence>
<gene>
    <name evidence="11" type="ORF">ACFSSA_11110</name>
</gene>
<evidence type="ECO:0000313" key="11">
    <source>
        <dbReference type="EMBL" id="MFD2257226.1"/>
    </source>
</evidence>
<keyword evidence="3 11" id="KW-0347">Helicase</keyword>
<protein>
    <submittedName>
        <fullName evidence="11">Helicase-related protein</fullName>
    </submittedName>
</protein>
<dbReference type="Pfam" id="PF00176">
    <property type="entry name" value="SNF2-rel_dom"/>
    <property type="match status" value="1"/>
</dbReference>
<dbReference type="InterPro" id="IPR027417">
    <property type="entry name" value="P-loop_NTPase"/>
</dbReference>
<dbReference type="HAMAP" id="MF_01821">
    <property type="entry name" value="Helicase_RapA"/>
    <property type="match status" value="1"/>
</dbReference>
<dbReference type="InterPro" id="IPR049730">
    <property type="entry name" value="SNF2/RAD54-like_C"/>
</dbReference>
<dbReference type="InterPro" id="IPR023949">
    <property type="entry name" value="Helicase_RapA"/>
</dbReference>
<keyword evidence="2" id="KW-0378">Hydrolase</keyword>
<dbReference type="InterPro" id="IPR022737">
    <property type="entry name" value="RapA_C"/>
</dbReference>
<keyword evidence="8" id="KW-0804">Transcription</keyword>
<dbReference type="Gene3D" id="6.10.140.1500">
    <property type="match status" value="1"/>
</dbReference>
<dbReference type="SMART" id="SM00490">
    <property type="entry name" value="HELICc"/>
    <property type="match status" value="1"/>
</dbReference>
<dbReference type="InterPro" id="IPR040765">
    <property type="entry name" value="Tudor_1_RapA"/>
</dbReference>
<comment type="caution">
    <text evidence="11">The sequence shown here is derived from an EMBL/GenBank/DDBJ whole genome shotgun (WGS) entry which is preliminary data.</text>
</comment>
<dbReference type="Gene3D" id="2.30.30.140">
    <property type="match status" value="1"/>
</dbReference>
<dbReference type="GO" id="GO:0004386">
    <property type="term" value="F:helicase activity"/>
    <property type="evidence" value="ECO:0007669"/>
    <property type="project" value="UniProtKB-KW"/>
</dbReference>
<dbReference type="Gene3D" id="3.40.50.300">
    <property type="entry name" value="P-loop containing nucleotide triphosphate hydrolases"/>
    <property type="match status" value="1"/>
</dbReference>
<organism evidence="11 12">
    <name type="scientific">Luteolibacter algae</name>
    <dbReference type="NCBI Taxonomy" id="454151"/>
    <lineage>
        <taxon>Bacteria</taxon>
        <taxon>Pseudomonadati</taxon>
        <taxon>Verrucomicrobiota</taxon>
        <taxon>Verrucomicrobiia</taxon>
        <taxon>Verrucomicrobiales</taxon>
        <taxon>Verrucomicrobiaceae</taxon>
        <taxon>Luteolibacter</taxon>
    </lineage>
</organism>
<dbReference type="Pfam" id="PF00271">
    <property type="entry name" value="Helicase_C"/>
    <property type="match status" value="1"/>
</dbReference>
<dbReference type="CDD" id="cd18793">
    <property type="entry name" value="SF2_C_SNF"/>
    <property type="match status" value="1"/>
</dbReference>
<dbReference type="RefSeq" id="WP_386820511.1">
    <property type="nucleotide sequence ID" value="NZ_JBHUIT010000022.1"/>
</dbReference>
<dbReference type="PROSITE" id="PS51194">
    <property type="entry name" value="HELICASE_CTER"/>
    <property type="match status" value="1"/>
</dbReference>
<evidence type="ECO:0000256" key="5">
    <source>
        <dbReference type="ARBA" id="ARBA00023015"/>
    </source>
</evidence>
<dbReference type="CDD" id="cd18011">
    <property type="entry name" value="DEXDc_RapA"/>
    <property type="match status" value="1"/>
</dbReference>
<dbReference type="SMART" id="SM00487">
    <property type="entry name" value="DEXDc"/>
    <property type="match status" value="1"/>
</dbReference>
<dbReference type="SUPFAM" id="SSF52540">
    <property type="entry name" value="P-loop containing nucleoside triphosphate hydrolases"/>
    <property type="match status" value="2"/>
</dbReference>
<evidence type="ECO:0000256" key="4">
    <source>
        <dbReference type="ARBA" id="ARBA00022840"/>
    </source>
</evidence>
<dbReference type="PANTHER" id="PTHR45766:SF6">
    <property type="entry name" value="SWI_SNF-RELATED MATRIX-ASSOCIATED ACTIN-DEPENDENT REGULATOR OF CHROMATIN SUBFAMILY A-LIKE PROTEIN 1"/>
    <property type="match status" value="1"/>
</dbReference>
<dbReference type="EMBL" id="JBHUIT010000022">
    <property type="protein sequence ID" value="MFD2257226.1"/>
    <property type="molecule type" value="Genomic_DNA"/>
</dbReference>
<dbReference type="InterPro" id="IPR000330">
    <property type="entry name" value="SNF2_N"/>
</dbReference>
<dbReference type="Gene3D" id="2.30.30.930">
    <property type="match status" value="1"/>
</dbReference>
<dbReference type="InterPro" id="IPR001650">
    <property type="entry name" value="Helicase_C-like"/>
</dbReference>
<dbReference type="InterPro" id="IPR038718">
    <property type="entry name" value="SNF2-like_sf"/>
</dbReference>
<evidence type="ECO:0000256" key="2">
    <source>
        <dbReference type="ARBA" id="ARBA00022801"/>
    </source>
</evidence>
<dbReference type="Proteomes" id="UP001597375">
    <property type="component" value="Unassembled WGS sequence"/>
</dbReference>
<dbReference type="Pfam" id="PF12137">
    <property type="entry name" value="RapA_C"/>
    <property type="match status" value="1"/>
</dbReference>
<evidence type="ECO:0000313" key="12">
    <source>
        <dbReference type="Proteomes" id="UP001597375"/>
    </source>
</evidence>
<keyword evidence="1" id="KW-0547">Nucleotide-binding</keyword>
<feature type="domain" description="Helicase ATP-binding" evidence="9">
    <location>
        <begin position="155"/>
        <end position="332"/>
    </location>
</feature>
<evidence type="ECO:0000259" key="10">
    <source>
        <dbReference type="PROSITE" id="PS51194"/>
    </source>
</evidence>
<keyword evidence="6" id="KW-0238">DNA-binding</keyword>
<evidence type="ECO:0000256" key="7">
    <source>
        <dbReference type="ARBA" id="ARBA00023159"/>
    </source>
</evidence>
<dbReference type="InterPro" id="IPR040766">
    <property type="entry name" value="Tudor_2_RapA"/>
</dbReference>
<evidence type="ECO:0000256" key="1">
    <source>
        <dbReference type="ARBA" id="ARBA00022741"/>
    </source>
</evidence>
<keyword evidence="4" id="KW-0067">ATP-binding</keyword>
<dbReference type="InterPro" id="IPR014001">
    <property type="entry name" value="Helicase_ATP-bd"/>
</dbReference>